<evidence type="ECO:0000313" key="4">
    <source>
        <dbReference type="Proteomes" id="UP001321760"/>
    </source>
</evidence>
<dbReference type="PANTHER" id="PTHR24148">
    <property type="entry name" value="ANKYRIN REPEAT DOMAIN-CONTAINING PROTEIN 39 HOMOLOG-RELATED"/>
    <property type="match status" value="1"/>
</dbReference>
<evidence type="ECO:0000256" key="1">
    <source>
        <dbReference type="SAM" id="MobiDB-lite"/>
    </source>
</evidence>
<dbReference type="InterPro" id="IPR052895">
    <property type="entry name" value="HetReg/Transcr_Mod"/>
</dbReference>
<evidence type="ECO:0000259" key="2">
    <source>
        <dbReference type="Pfam" id="PF06985"/>
    </source>
</evidence>
<organism evidence="3 4">
    <name type="scientific">Podospora aff. communis PSN243</name>
    <dbReference type="NCBI Taxonomy" id="3040156"/>
    <lineage>
        <taxon>Eukaryota</taxon>
        <taxon>Fungi</taxon>
        <taxon>Dikarya</taxon>
        <taxon>Ascomycota</taxon>
        <taxon>Pezizomycotina</taxon>
        <taxon>Sordariomycetes</taxon>
        <taxon>Sordariomycetidae</taxon>
        <taxon>Sordariales</taxon>
        <taxon>Podosporaceae</taxon>
        <taxon>Podospora</taxon>
    </lineage>
</organism>
<gene>
    <name evidence="3" type="ORF">QBC34DRAFT_332008</name>
</gene>
<evidence type="ECO:0000313" key="3">
    <source>
        <dbReference type="EMBL" id="KAK4446163.1"/>
    </source>
</evidence>
<protein>
    <submittedName>
        <fullName evidence="3">Heterokaryon incompatibility protein-domain-containing protein</fullName>
    </submittedName>
</protein>
<feature type="region of interest" description="Disordered" evidence="1">
    <location>
        <begin position="1"/>
        <end position="70"/>
    </location>
</feature>
<proteinExistence type="predicted"/>
<name>A0AAV9GDI3_9PEZI</name>
<feature type="compositionally biased region" description="Basic and acidic residues" evidence="1">
    <location>
        <begin position="36"/>
        <end position="55"/>
    </location>
</feature>
<accession>A0AAV9GDI3</accession>
<reference evidence="3" key="1">
    <citation type="journal article" date="2023" name="Mol. Phylogenet. Evol.">
        <title>Genome-scale phylogeny and comparative genomics of the fungal order Sordariales.</title>
        <authorList>
            <person name="Hensen N."/>
            <person name="Bonometti L."/>
            <person name="Westerberg I."/>
            <person name="Brannstrom I.O."/>
            <person name="Guillou S."/>
            <person name="Cros-Aarteil S."/>
            <person name="Calhoun S."/>
            <person name="Haridas S."/>
            <person name="Kuo A."/>
            <person name="Mondo S."/>
            <person name="Pangilinan J."/>
            <person name="Riley R."/>
            <person name="LaButti K."/>
            <person name="Andreopoulos B."/>
            <person name="Lipzen A."/>
            <person name="Chen C."/>
            <person name="Yan M."/>
            <person name="Daum C."/>
            <person name="Ng V."/>
            <person name="Clum A."/>
            <person name="Steindorff A."/>
            <person name="Ohm R.A."/>
            <person name="Martin F."/>
            <person name="Silar P."/>
            <person name="Natvig D.O."/>
            <person name="Lalanne C."/>
            <person name="Gautier V."/>
            <person name="Ament-Velasquez S.L."/>
            <person name="Kruys A."/>
            <person name="Hutchinson M.I."/>
            <person name="Powell A.J."/>
            <person name="Barry K."/>
            <person name="Miller A.N."/>
            <person name="Grigoriev I.V."/>
            <person name="Debuchy R."/>
            <person name="Gladieux P."/>
            <person name="Hiltunen Thoren M."/>
            <person name="Johannesson H."/>
        </authorList>
    </citation>
    <scope>NUCLEOTIDE SEQUENCE</scope>
    <source>
        <strain evidence="3">PSN243</strain>
    </source>
</reference>
<dbReference type="EMBL" id="MU865959">
    <property type="protein sequence ID" value="KAK4446163.1"/>
    <property type="molecule type" value="Genomic_DNA"/>
</dbReference>
<feature type="non-terminal residue" evidence="3">
    <location>
        <position position="664"/>
    </location>
</feature>
<feature type="domain" description="Heterokaryon incompatibility" evidence="2">
    <location>
        <begin position="186"/>
        <end position="352"/>
    </location>
</feature>
<reference evidence="3" key="2">
    <citation type="submission" date="2023-05" db="EMBL/GenBank/DDBJ databases">
        <authorList>
            <consortium name="Lawrence Berkeley National Laboratory"/>
            <person name="Steindorff A."/>
            <person name="Hensen N."/>
            <person name="Bonometti L."/>
            <person name="Westerberg I."/>
            <person name="Brannstrom I.O."/>
            <person name="Guillou S."/>
            <person name="Cros-Aarteil S."/>
            <person name="Calhoun S."/>
            <person name="Haridas S."/>
            <person name="Kuo A."/>
            <person name="Mondo S."/>
            <person name="Pangilinan J."/>
            <person name="Riley R."/>
            <person name="Labutti K."/>
            <person name="Andreopoulos B."/>
            <person name="Lipzen A."/>
            <person name="Chen C."/>
            <person name="Yanf M."/>
            <person name="Daum C."/>
            <person name="Ng V."/>
            <person name="Clum A."/>
            <person name="Ohm R."/>
            <person name="Martin F."/>
            <person name="Silar P."/>
            <person name="Natvig D."/>
            <person name="Lalanne C."/>
            <person name="Gautier V."/>
            <person name="Ament-Velasquez S.L."/>
            <person name="Kruys A."/>
            <person name="Hutchinson M.I."/>
            <person name="Powell A.J."/>
            <person name="Barry K."/>
            <person name="Miller A.N."/>
            <person name="Grigoriev I.V."/>
            <person name="Debuchy R."/>
            <person name="Gladieux P."/>
            <person name="Thoren M.H."/>
            <person name="Johannesson H."/>
        </authorList>
    </citation>
    <scope>NUCLEOTIDE SEQUENCE</scope>
    <source>
        <strain evidence="3">PSN243</strain>
    </source>
</reference>
<dbReference type="Pfam" id="PF06985">
    <property type="entry name" value="HET"/>
    <property type="match status" value="1"/>
</dbReference>
<comment type="caution">
    <text evidence="3">The sequence shown here is derived from an EMBL/GenBank/DDBJ whole genome shotgun (WGS) entry which is preliminary data.</text>
</comment>
<keyword evidence="4" id="KW-1185">Reference proteome</keyword>
<dbReference type="PANTHER" id="PTHR24148:SF64">
    <property type="entry name" value="HETEROKARYON INCOMPATIBILITY DOMAIN-CONTAINING PROTEIN"/>
    <property type="match status" value="1"/>
</dbReference>
<sequence length="664" mass="75099">MENDSGQASSRRRPRRPPSSPHDSVLLQLPSHTSRPTREQSPRDVDLSRGSDGRARQSVSIPAPAGPLPSAARELDQILRKRALGNKPDSEFNNFFTPDNDFFCAQRPYKPLNPNRNEIRLLRVFPPRSYQEHAKSHPHWEHTLTPGAHGYMVRNFRDFGMSSPDTPVLCLELTDKVPISRISGGYCTISYCAGSPSDTSVVIVDGLPFMAFANLEHAIRNALGSWQTRHPGKALLIWADQICINQQDHTERALQVAMMQDVYRRCDETFVCLSTPGSPNHLSWATTLNAPTGPLANLSSYFGKLVERELDHFAPGVLETPQSQLDPGGGLIHAFLALMECKWWRRSWVFQEFISSPRPIFMSQATSLSWKHLDAALQFLLSPRFTEMVRTKVTESEAKLVVLVKKQVEAAAEQRERQLQALSAWERRKAGLKKWHADLLGQYNQLHSAMPPMIDIKRRTNRYVDLKPLLEHSRYCQATDPRDRVYAFIGLLPRDSYNITPDYRRANTIVHVLLDTARAIIEYEDGLGILRHVYRGRDNLGTLLPTWVPDWTSTKVDDHLSALISSMSESAPHTPKAASSPNQGRHCEDHHISRFEFRKSDEDDDTQIALGVSGFKIGRLEEGEEEGSVQLPGLQLWVFYQTEPWKARLDAETRALTLGMALPD</sequence>
<dbReference type="AlphaFoldDB" id="A0AAV9GDI3"/>
<dbReference type="Proteomes" id="UP001321760">
    <property type="component" value="Unassembled WGS sequence"/>
</dbReference>
<dbReference type="InterPro" id="IPR010730">
    <property type="entry name" value="HET"/>
</dbReference>